<evidence type="ECO:0000313" key="2">
    <source>
        <dbReference type="Proteomes" id="UP001162501"/>
    </source>
</evidence>
<proteinExistence type="predicted"/>
<organism evidence="1 2">
    <name type="scientific">Rangifer tarandus platyrhynchus</name>
    <name type="common">Svalbard reindeer</name>
    <dbReference type="NCBI Taxonomy" id="3082113"/>
    <lineage>
        <taxon>Eukaryota</taxon>
        <taxon>Metazoa</taxon>
        <taxon>Chordata</taxon>
        <taxon>Craniata</taxon>
        <taxon>Vertebrata</taxon>
        <taxon>Euteleostomi</taxon>
        <taxon>Mammalia</taxon>
        <taxon>Eutheria</taxon>
        <taxon>Laurasiatheria</taxon>
        <taxon>Artiodactyla</taxon>
        <taxon>Ruminantia</taxon>
        <taxon>Pecora</taxon>
        <taxon>Cervidae</taxon>
        <taxon>Odocoileinae</taxon>
        <taxon>Rangifer</taxon>
    </lineage>
</organism>
<name>A0ACB0EXP1_RANTA</name>
<accession>A0ACB0EXP1</accession>
<evidence type="ECO:0000313" key="1">
    <source>
        <dbReference type="EMBL" id="CAI9704909.1"/>
    </source>
</evidence>
<sequence>MDKVPSPPSRRLSCMRNLVHQLTVTGGAGLQERSLPGVGGGRRQFEGEAGARVSQPAGLCSKRQPRSRRPGRRPAALENALDKVVNFINPTKLDSGVCLDRYSANTAAGLEAAAGTPGEALTGWPEFQAQGPPACTCWLRSLRRRTVLSPGWKQPVESAVGDPFRTSKQNLGHVHMRGVPVPKDPEEPGDRIPRPEFLLSTLESVTLDAPA</sequence>
<reference evidence="1" key="1">
    <citation type="submission" date="2023-05" db="EMBL/GenBank/DDBJ databases">
        <authorList>
            <consortium name="ELIXIR-Norway"/>
        </authorList>
    </citation>
    <scope>NUCLEOTIDE SEQUENCE</scope>
</reference>
<protein>
    <submittedName>
        <fullName evidence="1">Uncharacterized protein</fullName>
    </submittedName>
</protein>
<dbReference type="EMBL" id="OX596112">
    <property type="protein sequence ID" value="CAI9704909.1"/>
    <property type="molecule type" value="Genomic_DNA"/>
</dbReference>
<gene>
    <name evidence="1" type="ORF">MRATA1EN3_LOCUS16122</name>
</gene>
<dbReference type="Proteomes" id="UP001162501">
    <property type="component" value="Chromosome 28"/>
</dbReference>